<protein>
    <recommendedName>
        <fullName evidence="4">Glycosyltransferase RgtA/B/C/D-like domain-containing protein</fullName>
    </recommendedName>
</protein>
<feature type="transmembrane region" description="Helical" evidence="1">
    <location>
        <begin position="220"/>
        <end position="241"/>
    </location>
</feature>
<keyword evidence="1" id="KW-0812">Transmembrane</keyword>
<feature type="transmembrane region" description="Helical" evidence="1">
    <location>
        <begin position="20"/>
        <end position="40"/>
    </location>
</feature>
<keyword evidence="1" id="KW-1133">Transmembrane helix</keyword>
<keyword evidence="1" id="KW-0472">Membrane</keyword>
<dbReference type="Pfam" id="PF14264">
    <property type="entry name" value="Glucos_trans_II"/>
    <property type="match status" value="1"/>
</dbReference>
<feature type="transmembrane region" description="Helical" evidence="1">
    <location>
        <begin position="85"/>
        <end position="105"/>
    </location>
</feature>
<reference evidence="2 3" key="1">
    <citation type="submission" date="2020-08" db="EMBL/GenBank/DDBJ databases">
        <title>Genomic Encyclopedia of Type Strains, Phase IV (KMG-V): Genome sequencing to study the core and pangenomes of soil and plant-associated prokaryotes.</title>
        <authorList>
            <person name="Whitman W."/>
        </authorList>
    </citation>
    <scope>NUCLEOTIDE SEQUENCE [LARGE SCALE GENOMIC DNA]</scope>
    <source>
        <strain evidence="2 3">34/80</strain>
    </source>
</reference>
<dbReference type="Proteomes" id="UP000524450">
    <property type="component" value="Unassembled WGS sequence"/>
</dbReference>
<feature type="transmembrane region" description="Helical" evidence="1">
    <location>
        <begin position="175"/>
        <end position="199"/>
    </location>
</feature>
<evidence type="ECO:0000313" key="2">
    <source>
        <dbReference type="EMBL" id="MBB4219335.1"/>
    </source>
</evidence>
<feature type="transmembrane region" description="Helical" evidence="1">
    <location>
        <begin position="313"/>
        <end position="337"/>
    </location>
</feature>
<proteinExistence type="predicted"/>
<evidence type="ECO:0000313" key="3">
    <source>
        <dbReference type="Proteomes" id="UP000524450"/>
    </source>
</evidence>
<feature type="transmembrane region" description="Helical" evidence="1">
    <location>
        <begin position="55"/>
        <end position="73"/>
    </location>
</feature>
<organism evidence="2 3">
    <name type="scientific">Variovorax guangxiensis</name>
    <dbReference type="NCBI Taxonomy" id="1775474"/>
    <lineage>
        <taxon>Bacteria</taxon>
        <taxon>Pseudomonadati</taxon>
        <taxon>Pseudomonadota</taxon>
        <taxon>Betaproteobacteria</taxon>
        <taxon>Burkholderiales</taxon>
        <taxon>Comamonadaceae</taxon>
        <taxon>Variovorax</taxon>
    </lineage>
</organism>
<dbReference type="EMBL" id="JACIFZ010000001">
    <property type="protein sequence ID" value="MBB4219335.1"/>
    <property type="molecule type" value="Genomic_DNA"/>
</dbReference>
<feature type="transmembrane region" description="Helical" evidence="1">
    <location>
        <begin position="111"/>
        <end position="128"/>
    </location>
</feature>
<evidence type="ECO:0000256" key="1">
    <source>
        <dbReference type="SAM" id="Phobius"/>
    </source>
</evidence>
<feature type="transmembrane region" description="Helical" evidence="1">
    <location>
        <begin position="369"/>
        <end position="388"/>
    </location>
</feature>
<feature type="transmembrane region" description="Helical" evidence="1">
    <location>
        <begin position="343"/>
        <end position="362"/>
    </location>
</feature>
<dbReference type="InterPro" id="IPR025686">
    <property type="entry name" value="Glucos_trans_II"/>
</dbReference>
<comment type="caution">
    <text evidence="2">The sequence shown here is derived from an EMBL/GenBank/DDBJ whole genome shotgun (WGS) entry which is preliminary data.</text>
</comment>
<feature type="transmembrane region" description="Helical" evidence="1">
    <location>
        <begin position="283"/>
        <end position="301"/>
    </location>
</feature>
<accession>A0A840FGP6</accession>
<name>A0A840FGP6_9BURK</name>
<feature type="transmembrane region" description="Helical" evidence="1">
    <location>
        <begin position="135"/>
        <end position="155"/>
    </location>
</feature>
<dbReference type="RefSeq" id="WP_184634460.1">
    <property type="nucleotide sequence ID" value="NZ_JACIFZ010000001.1"/>
</dbReference>
<evidence type="ECO:0008006" key="4">
    <source>
        <dbReference type="Google" id="ProtNLM"/>
    </source>
</evidence>
<dbReference type="AlphaFoldDB" id="A0A840FGP6"/>
<sequence>MNKRFFSIEENGDGHNFRLILIVLAAAFLSKGVVLFRGFSIDDYAFANGVGEKEVSLFFSQGRYLMALIFWVLESLGVNSSDLYFPLGILVLILQSTFVVSIFRFVGVERLPAAGLVGALVVAHPYLTEIITFRLVLASYCVALIFSILALEALIRWPSTWKGWAVALVATLGMVFTYQVFLNYFAVAIVFALLLSLISNQDDGHTVSISRSASRRAVDLIIVGVVAGIIFLATTGLARYYGVNGDVDRAKIIALTDVPERVGQVYSSLANIYWLNEPVYSGWLKILVAAIVVYSILTILWKVFLTRKNGKSWLFSISILILLAPVSIGLIVAFKSWWPVPRVVAHVSVLCGLILLTADFCFQNPGRKGLRTLSGVARCIILVGFVFLSNQILVDQQRLNDWDRLMANRIVSRLEMIPNFGEVKYVSISGGSWAFPEKLRTIQGDLNVSSFFPEHSKVSLLSEISGYKFEHADARGAAKGAEYCRDRRPWPHAESLAVFGDLAIVCLKKIS</sequence>
<gene>
    <name evidence="2" type="ORF">GGD71_000082</name>
</gene>